<dbReference type="InterPro" id="IPR035906">
    <property type="entry name" value="MetI-like_sf"/>
</dbReference>
<evidence type="ECO:0000256" key="6">
    <source>
        <dbReference type="ARBA" id="ARBA00022927"/>
    </source>
</evidence>
<feature type="transmembrane region" description="Helical" evidence="9">
    <location>
        <begin position="167"/>
        <end position="187"/>
    </location>
</feature>
<comment type="similarity">
    <text evidence="9">Belongs to the binding-protein-dependent transport system permease family.</text>
</comment>
<dbReference type="Gene3D" id="1.10.3720.10">
    <property type="entry name" value="MetI-like"/>
    <property type="match status" value="1"/>
</dbReference>
<dbReference type="PANTHER" id="PTHR43386">
    <property type="entry name" value="OLIGOPEPTIDE TRANSPORT SYSTEM PERMEASE PROTEIN APPC"/>
    <property type="match status" value="1"/>
</dbReference>
<feature type="transmembrane region" description="Helical" evidence="9">
    <location>
        <begin position="25"/>
        <end position="47"/>
    </location>
</feature>
<dbReference type="PANTHER" id="PTHR43386:SF1">
    <property type="entry name" value="D,D-DIPEPTIDE TRANSPORT SYSTEM PERMEASE PROTEIN DDPC-RELATED"/>
    <property type="match status" value="1"/>
</dbReference>
<dbReference type="Pfam" id="PF00528">
    <property type="entry name" value="BPD_transp_1"/>
    <property type="match status" value="1"/>
</dbReference>
<evidence type="ECO:0000256" key="2">
    <source>
        <dbReference type="ARBA" id="ARBA00022448"/>
    </source>
</evidence>
<feature type="transmembrane region" description="Helical" evidence="9">
    <location>
        <begin position="271"/>
        <end position="297"/>
    </location>
</feature>
<keyword evidence="7 9" id="KW-1133">Transmembrane helix</keyword>
<evidence type="ECO:0000313" key="12">
    <source>
        <dbReference type="Proteomes" id="UP000466694"/>
    </source>
</evidence>
<accession>A0A844AA49</accession>
<dbReference type="Proteomes" id="UP000466694">
    <property type="component" value="Unassembled WGS sequence"/>
</dbReference>
<evidence type="ECO:0000313" key="11">
    <source>
        <dbReference type="EMBL" id="MQX08370.1"/>
    </source>
</evidence>
<evidence type="ECO:0000259" key="10">
    <source>
        <dbReference type="PROSITE" id="PS50928"/>
    </source>
</evidence>
<evidence type="ECO:0000256" key="7">
    <source>
        <dbReference type="ARBA" id="ARBA00022989"/>
    </source>
</evidence>
<comment type="subcellular location">
    <subcellularLocation>
        <location evidence="1 9">Cell membrane</location>
        <topology evidence="1 9">Multi-pass membrane protein</topology>
    </subcellularLocation>
</comment>
<dbReference type="GO" id="GO:0005886">
    <property type="term" value="C:plasma membrane"/>
    <property type="evidence" value="ECO:0007669"/>
    <property type="project" value="UniProtKB-SubCell"/>
</dbReference>
<feature type="domain" description="ABC transmembrane type-1" evidence="10">
    <location>
        <begin position="84"/>
        <end position="294"/>
    </location>
</feature>
<gene>
    <name evidence="11" type="ORF">GHK48_08700</name>
</gene>
<evidence type="ECO:0000256" key="5">
    <source>
        <dbReference type="ARBA" id="ARBA00022856"/>
    </source>
</evidence>
<evidence type="ECO:0000256" key="8">
    <source>
        <dbReference type="ARBA" id="ARBA00023136"/>
    </source>
</evidence>
<dbReference type="RefSeq" id="WP_037435280.1">
    <property type="nucleotide sequence ID" value="NZ_BJNI01000066.1"/>
</dbReference>
<dbReference type="InterPro" id="IPR000515">
    <property type="entry name" value="MetI-like"/>
</dbReference>
<keyword evidence="2 9" id="KW-0813">Transport</keyword>
<dbReference type="CDD" id="cd06261">
    <property type="entry name" value="TM_PBP2"/>
    <property type="match status" value="1"/>
</dbReference>
<protein>
    <submittedName>
        <fullName evidence="11">ABC transporter permease subunit</fullName>
    </submittedName>
</protein>
<keyword evidence="4 9" id="KW-0812">Transmembrane</keyword>
<dbReference type="EMBL" id="WISZ01000072">
    <property type="protein sequence ID" value="MQX08370.1"/>
    <property type="molecule type" value="Genomic_DNA"/>
</dbReference>
<feature type="transmembrane region" description="Helical" evidence="9">
    <location>
        <begin position="86"/>
        <end position="111"/>
    </location>
</feature>
<evidence type="ECO:0000256" key="9">
    <source>
        <dbReference type="RuleBase" id="RU363032"/>
    </source>
</evidence>
<dbReference type="PROSITE" id="PS50928">
    <property type="entry name" value="ABC_TM1"/>
    <property type="match status" value="1"/>
</dbReference>
<keyword evidence="8 9" id="KW-0472">Membrane</keyword>
<reference evidence="11 12" key="1">
    <citation type="journal article" date="2013" name="Genome Biol.">
        <title>Comparative genomics of the core and accessory genomes of 48 Sinorhizobium strains comprising five genospecies.</title>
        <authorList>
            <person name="Sugawara M."/>
            <person name="Epstein B."/>
            <person name="Badgley B.D."/>
            <person name="Unno T."/>
            <person name="Xu L."/>
            <person name="Reese J."/>
            <person name="Gyaneshwar P."/>
            <person name="Denny R."/>
            <person name="Mudge J."/>
            <person name="Bharti A.K."/>
            <person name="Farmer A.D."/>
            <person name="May G.D."/>
            <person name="Woodward J.E."/>
            <person name="Medigue C."/>
            <person name="Vallenet D."/>
            <person name="Lajus A."/>
            <person name="Rouy Z."/>
            <person name="Martinez-Vaz B."/>
            <person name="Tiffin P."/>
            <person name="Young N.D."/>
            <person name="Sadowsky M.J."/>
        </authorList>
    </citation>
    <scope>NUCLEOTIDE SEQUENCE [LARGE SCALE GENOMIC DNA]</scope>
    <source>
        <strain evidence="11 12">USDA205</strain>
    </source>
</reference>
<dbReference type="SUPFAM" id="SSF161098">
    <property type="entry name" value="MetI-like"/>
    <property type="match status" value="1"/>
</dbReference>
<comment type="caution">
    <text evidence="11">The sequence shown here is derived from an EMBL/GenBank/DDBJ whole genome shotgun (WGS) entry which is preliminary data.</text>
</comment>
<evidence type="ECO:0000256" key="3">
    <source>
        <dbReference type="ARBA" id="ARBA00022475"/>
    </source>
</evidence>
<proteinExistence type="inferred from homology"/>
<dbReference type="AlphaFoldDB" id="A0A844AA49"/>
<dbReference type="GO" id="GO:0015031">
    <property type="term" value="P:protein transport"/>
    <property type="evidence" value="ECO:0007669"/>
    <property type="project" value="UniProtKB-KW"/>
</dbReference>
<feature type="transmembrane region" description="Helical" evidence="9">
    <location>
        <begin position="222"/>
        <end position="251"/>
    </location>
</feature>
<evidence type="ECO:0000256" key="1">
    <source>
        <dbReference type="ARBA" id="ARBA00004651"/>
    </source>
</evidence>
<evidence type="ECO:0000256" key="4">
    <source>
        <dbReference type="ARBA" id="ARBA00022692"/>
    </source>
</evidence>
<dbReference type="GO" id="GO:0015833">
    <property type="term" value="P:peptide transport"/>
    <property type="evidence" value="ECO:0007669"/>
    <property type="project" value="UniProtKB-KW"/>
</dbReference>
<keyword evidence="6" id="KW-0653">Protein transport</keyword>
<dbReference type="GO" id="GO:0055085">
    <property type="term" value="P:transmembrane transport"/>
    <property type="evidence" value="ECO:0007669"/>
    <property type="project" value="InterPro"/>
</dbReference>
<keyword evidence="5" id="KW-0571">Peptide transport</keyword>
<name>A0A844AA49_RHIFR</name>
<dbReference type="InterPro" id="IPR050366">
    <property type="entry name" value="BP-dependent_transpt_permease"/>
</dbReference>
<keyword evidence="3" id="KW-1003">Cell membrane</keyword>
<sequence length="312" mass="33241">MTMVPSTQRRGVPLLSASLRIKPGLAVAIAFLVLIVVVAASASFLPYDAYRQDLLHRNSPPSWNHILGTDELGRDMLARLAIGARVSLVVAVTSTVAAVLIGIAVGAIAGYKRGWIDSVCMRFVDSMYAFPDTLFAILIAGVVKGQLNQSSTDFFSPITALYKMSGGLFGVFLTLSFTSWLVCARIVRAEVIILRSAEYVAAARLAGASDLFVMRRHILPNCLPVIIVSATFVVPSAILLEAGLSFLGVGVDPPTPSWGAMIASGVRSMQSYPHLLITPAIAVGLTLLSINVIGDALREHFDPSFRRGGEAS</sequence>
<feature type="transmembrane region" description="Helical" evidence="9">
    <location>
        <begin position="123"/>
        <end position="147"/>
    </location>
</feature>
<organism evidence="11 12">
    <name type="scientific">Rhizobium fredii</name>
    <name type="common">Sinorhizobium fredii</name>
    <dbReference type="NCBI Taxonomy" id="380"/>
    <lineage>
        <taxon>Bacteria</taxon>
        <taxon>Pseudomonadati</taxon>
        <taxon>Pseudomonadota</taxon>
        <taxon>Alphaproteobacteria</taxon>
        <taxon>Hyphomicrobiales</taxon>
        <taxon>Rhizobiaceae</taxon>
        <taxon>Sinorhizobium/Ensifer group</taxon>
        <taxon>Sinorhizobium</taxon>
    </lineage>
</organism>